<organism evidence="2">
    <name type="scientific">bioreactor metagenome</name>
    <dbReference type="NCBI Taxonomy" id="1076179"/>
    <lineage>
        <taxon>unclassified sequences</taxon>
        <taxon>metagenomes</taxon>
        <taxon>ecological metagenomes</taxon>
    </lineage>
</organism>
<evidence type="ECO:0000313" key="2">
    <source>
        <dbReference type="EMBL" id="MPN56000.1"/>
    </source>
</evidence>
<comment type="caution">
    <text evidence="2">The sequence shown here is derived from an EMBL/GenBank/DDBJ whole genome shotgun (WGS) entry which is preliminary data.</text>
</comment>
<gene>
    <name evidence="2" type="ORF">SDC9_203684</name>
</gene>
<protein>
    <submittedName>
        <fullName evidence="2">Uncharacterized protein</fullName>
    </submittedName>
</protein>
<feature type="compositionally biased region" description="Acidic residues" evidence="1">
    <location>
        <begin position="1"/>
        <end position="10"/>
    </location>
</feature>
<dbReference type="AlphaFoldDB" id="A0A645IYN2"/>
<reference evidence="2" key="1">
    <citation type="submission" date="2019-08" db="EMBL/GenBank/DDBJ databases">
        <authorList>
            <person name="Kucharzyk K."/>
            <person name="Murdoch R.W."/>
            <person name="Higgins S."/>
            <person name="Loffler F."/>
        </authorList>
    </citation>
    <scope>NUCLEOTIDE SEQUENCE</scope>
</reference>
<sequence>MDEFVADEADGAACKPGQSVPDDRTELLEDGFHNFQAVFDYRNAWTSGFLNRIAGDLFALLADLDHAAGLPDDRARMASNK</sequence>
<proteinExistence type="predicted"/>
<dbReference type="EMBL" id="VSSQ01125852">
    <property type="protein sequence ID" value="MPN56000.1"/>
    <property type="molecule type" value="Genomic_DNA"/>
</dbReference>
<accession>A0A645IYN2</accession>
<feature type="region of interest" description="Disordered" evidence="1">
    <location>
        <begin position="1"/>
        <end position="20"/>
    </location>
</feature>
<evidence type="ECO:0000256" key="1">
    <source>
        <dbReference type="SAM" id="MobiDB-lite"/>
    </source>
</evidence>
<name>A0A645IYN2_9ZZZZ</name>